<evidence type="ECO:0000313" key="1">
    <source>
        <dbReference type="EMBL" id="EJK68741.1"/>
    </source>
</evidence>
<protein>
    <submittedName>
        <fullName evidence="1">Uncharacterized protein</fullName>
    </submittedName>
</protein>
<reference evidence="1 2" key="1">
    <citation type="journal article" date="2012" name="Genome Biol.">
        <title>Genome and low-iron response of an oceanic diatom adapted to chronic iron limitation.</title>
        <authorList>
            <person name="Lommer M."/>
            <person name="Specht M."/>
            <person name="Roy A.S."/>
            <person name="Kraemer L."/>
            <person name="Andreson R."/>
            <person name="Gutowska M.A."/>
            <person name="Wolf J."/>
            <person name="Bergner S.V."/>
            <person name="Schilhabel M.B."/>
            <person name="Klostermeier U.C."/>
            <person name="Beiko R.G."/>
            <person name="Rosenstiel P."/>
            <person name="Hippler M."/>
            <person name="Laroche J."/>
        </authorList>
    </citation>
    <scope>NUCLEOTIDE SEQUENCE [LARGE SCALE GENOMIC DNA]</scope>
    <source>
        <strain evidence="1 2">CCMP1005</strain>
    </source>
</reference>
<accession>K0T630</accession>
<keyword evidence="2" id="KW-1185">Reference proteome</keyword>
<dbReference type="AlphaFoldDB" id="K0T630"/>
<gene>
    <name evidence="1" type="ORF">THAOC_10057</name>
</gene>
<comment type="caution">
    <text evidence="1">The sequence shown here is derived from an EMBL/GenBank/DDBJ whole genome shotgun (WGS) entry which is preliminary data.</text>
</comment>
<name>K0T630_THAOC</name>
<evidence type="ECO:0000313" key="2">
    <source>
        <dbReference type="Proteomes" id="UP000266841"/>
    </source>
</evidence>
<sequence length="78" mass="9071">MLIILDYVYANPDQRRPIDAFSQAVVRKSLRLLCNANRRFPDLFIDKTTKPFCGPVSIWKAATTCLEMLRMNLSYFVL</sequence>
<dbReference type="EMBL" id="AGNL01010897">
    <property type="protein sequence ID" value="EJK68741.1"/>
    <property type="molecule type" value="Genomic_DNA"/>
</dbReference>
<organism evidence="1 2">
    <name type="scientific">Thalassiosira oceanica</name>
    <name type="common">Marine diatom</name>
    <dbReference type="NCBI Taxonomy" id="159749"/>
    <lineage>
        <taxon>Eukaryota</taxon>
        <taxon>Sar</taxon>
        <taxon>Stramenopiles</taxon>
        <taxon>Ochrophyta</taxon>
        <taxon>Bacillariophyta</taxon>
        <taxon>Coscinodiscophyceae</taxon>
        <taxon>Thalassiosirophycidae</taxon>
        <taxon>Thalassiosirales</taxon>
        <taxon>Thalassiosiraceae</taxon>
        <taxon>Thalassiosira</taxon>
    </lineage>
</organism>
<dbReference type="Proteomes" id="UP000266841">
    <property type="component" value="Unassembled WGS sequence"/>
</dbReference>
<proteinExistence type="predicted"/>